<evidence type="ECO:0000313" key="3">
    <source>
        <dbReference type="Proteomes" id="UP001164746"/>
    </source>
</evidence>
<protein>
    <submittedName>
        <fullName evidence="2">Uncharacterized protein</fullName>
    </submittedName>
</protein>
<dbReference type="Proteomes" id="UP001164746">
    <property type="component" value="Chromosome 9"/>
</dbReference>
<evidence type="ECO:0000256" key="1">
    <source>
        <dbReference type="SAM" id="MobiDB-lite"/>
    </source>
</evidence>
<organism evidence="2 3">
    <name type="scientific">Mya arenaria</name>
    <name type="common">Soft-shell clam</name>
    <dbReference type="NCBI Taxonomy" id="6604"/>
    <lineage>
        <taxon>Eukaryota</taxon>
        <taxon>Metazoa</taxon>
        <taxon>Spiralia</taxon>
        <taxon>Lophotrochozoa</taxon>
        <taxon>Mollusca</taxon>
        <taxon>Bivalvia</taxon>
        <taxon>Autobranchia</taxon>
        <taxon>Heteroconchia</taxon>
        <taxon>Euheterodonta</taxon>
        <taxon>Imparidentia</taxon>
        <taxon>Neoheterodontei</taxon>
        <taxon>Myida</taxon>
        <taxon>Myoidea</taxon>
        <taxon>Myidae</taxon>
        <taxon>Mya</taxon>
    </lineage>
</organism>
<proteinExistence type="predicted"/>
<feature type="compositionally biased region" description="Low complexity" evidence="1">
    <location>
        <begin position="156"/>
        <end position="169"/>
    </location>
</feature>
<feature type="compositionally biased region" description="Basic and acidic residues" evidence="1">
    <location>
        <begin position="191"/>
        <end position="200"/>
    </location>
</feature>
<feature type="region of interest" description="Disordered" evidence="1">
    <location>
        <begin position="304"/>
        <end position="327"/>
    </location>
</feature>
<feature type="compositionally biased region" description="Low complexity" evidence="1">
    <location>
        <begin position="85"/>
        <end position="100"/>
    </location>
</feature>
<dbReference type="InterPro" id="IPR053819">
    <property type="entry name" value="TEADIR3_omega_loop"/>
</dbReference>
<feature type="region of interest" description="Disordered" evidence="1">
    <location>
        <begin position="82"/>
        <end position="278"/>
    </location>
</feature>
<feature type="compositionally biased region" description="Basic and acidic residues" evidence="1">
    <location>
        <begin position="102"/>
        <end position="117"/>
    </location>
</feature>
<evidence type="ECO:0000313" key="2">
    <source>
        <dbReference type="EMBL" id="WAR15660.1"/>
    </source>
</evidence>
<feature type="compositionally biased region" description="Basic and acidic residues" evidence="1">
    <location>
        <begin position="142"/>
        <end position="154"/>
    </location>
</feature>
<gene>
    <name evidence="2" type="ORF">MAR_005765</name>
</gene>
<dbReference type="EMBL" id="CP111020">
    <property type="protein sequence ID" value="WAR15660.1"/>
    <property type="molecule type" value="Genomic_DNA"/>
</dbReference>
<sequence length="410" mass="44817">MATSSVGLPPCVKLTGGKRGAPGPLIVTTSDEDSSDGENCQQSPRALLNPRPSPRANVTDTYPSLKLDLSRTLVSDKLTSEKLFSNNNNNNHANSNVSTNERTSHGQETHRHERTEVRLQGGAHTARAASRSPEAGYSAHKQACDGYEHDHDYENVASPSGSSTASGPVYVRPPGFTYHAQEIRRKKKKSGLLDRREGLKSRAPTPPKVKPRRDPLPMRLRALPQSFWKQPNNPPSISPGNMFSSLPPLSYSRDDDGIEPRPITPPEDREKKAKPTKAPDRKLIVNGDAELFLKHLFADVMEEGGKKGSHGGSNAAHLKRGRPPKKMMTLPAKTSVKGLISGEDPYMIDCSVTQKLFPQLSLESSTRQGHGGMSSLQLITLREGDKSVTLPSLSIEQNYSQMLSELVMNI</sequence>
<dbReference type="Pfam" id="PF15238">
    <property type="entry name" value="TEADIR3"/>
    <property type="match status" value="1"/>
</dbReference>
<feature type="region of interest" description="Disordered" evidence="1">
    <location>
        <begin position="1"/>
        <end position="64"/>
    </location>
</feature>
<reference evidence="2" key="1">
    <citation type="submission" date="2022-11" db="EMBL/GenBank/DDBJ databases">
        <title>Centuries of genome instability and evolution in soft-shell clam transmissible cancer (bioRxiv).</title>
        <authorList>
            <person name="Hart S.F.M."/>
            <person name="Yonemitsu M.A."/>
            <person name="Giersch R.M."/>
            <person name="Beal B.F."/>
            <person name="Arriagada G."/>
            <person name="Davis B.W."/>
            <person name="Ostrander E.A."/>
            <person name="Goff S.P."/>
            <person name="Metzger M.J."/>
        </authorList>
    </citation>
    <scope>NUCLEOTIDE SEQUENCE</scope>
    <source>
        <strain evidence="2">MELC-2E11</strain>
        <tissue evidence="2">Siphon/mantle</tissue>
    </source>
</reference>
<accession>A0ABY7F0F6</accession>
<name>A0ABY7F0F6_MYAAR</name>
<keyword evidence="3" id="KW-1185">Reference proteome</keyword>
<feature type="compositionally biased region" description="Basic and acidic residues" evidence="1">
    <location>
        <begin position="266"/>
        <end position="278"/>
    </location>
</feature>